<accession>A0A2M8P1T2</accession>
<dbReference type="EMBL" id="PGTK01000003">
    <property type="protein sequence ID" value="PJF31510.1"/>
    <property type="molecule type" value="Genomic_DNA"/>
</dbReference>
<organism evidence="1 2">
    <name type="scientific">Candidatus Thermofonsia Clade 1 bacterium</name>
    <dbReference type="NCBI Taxonomy" id="2364210"/>
    <lineage>
        <taxon>Bacteria</taxon>
        <taxon>Bacillati</taxon>
        <taxon>Chloroflexota</taxon>
        <taxon>Candidatus Thermofontia</taxon>
        <taxon>Candidatus Thermofonsia Clade 1</taxon>
    </lineage>
</organism>
<evidence type="ECO:0000313" key="1">
    <source>
        <dbReference type="EMBL" id="PJF31510.1"/>
    </source>
</evidence>
<dbReference type="GO" id="GO:0004601">
    <property type="term" value="F:peroxidase activity"/>
    <property type="evidence" value="ECO:0007669"/>
    <property type="project" value="InterPro"/>
</dbReference>
<dbReference type="SUPFAM" id="SSF82784">
    <property type="entry name" value="OsmC-like"/>
    <property type="match status" value="1"/>
</dbReference>
<comment type="caution">
    <text evidence="1">The sequence shown here is derived from an EMBL/GenBank/DDBJ whole genome shotgun (WGS) entry which is preliminary data.</text>
</comment>
<gene>
    <name evidence="1" type="ORF">CUN51_04050</name>
</gene>
<name>A0A2M8P1T2_9CHLR</name>
<dbReference type="InterPro" id="IPR003718">
    <property type="entry name" value="OsmC/Ohr_fam"/>
</dbReference>
<dbReference type="Proteomes" id="UP000228921">
    <property type="component" value="Unassembled WGS sequence"/>
</dbReference>
<dbReference type="InterPro" id="IPR036102">
    <property type="entry name" value="OsmC/Ohrsf"/>
</dbReference>
<dbReference type="InterPro" id="IPR019904">
    <property type="entry name" value="Peroxiredoxin_OsmC"/>
</dbReference>
<dbReference type="PANTHER" id="PTHR42830">
    <property type="entry name" value="OSMOTICALLY INDUCIBLE FAMILY PROTEIN"/>
    <property type="match status" value="1"/>
</dbReference>
<evidence type="ECO:0000313" key="2">
    <source>
        <dbReference type="Proteomes" id="UP000228921"/>
    </source>
</evidence>
<dbReference type="Gene3D" id="3.30.300.20">
    <property type="match status" value="1"/>
</dbReference>
<dbReference type="Pfam" id="PF02566">
    <property type="entry name" value="OsmC"/>
    <property type="match status" value="1"/>
</dbReference>
<dbReference type="AlphaFoldDB" id="A0A2M8P1T2"/>
<dbReference type="InterPro" id="IPR015946">
    <property type="entry name" value="KH_dom-like_a/b"/>
</dbReference>
<dbReference type="PANTHER" id="PTHR42830:SF1">
    <property type="entry name" value="OSMOTICALLY INDUCIBLE FAMILY PROTEIN"/>
    <property type="match status" value="1"/>
</dbReference>
<protein>
    <submittedName>
        <fullName evidence="1">OsmC family peroxiredoxin</fullName>
    </submittedName>
</protein>
<dbReference type="GO" id="GO:0006979">
    <property type="term" value="P:response to oxidative stress"/>
    <property type="evidence" value="ECO:0007669"/>
    <property type="project" value="InterPro"/>
</dbReference>
<proteinExistence type="predicted"/>
<dbReference type="NCBIfam" id="TIGR03562">
    <property type="entry name" value="osmo_induc_OsmC"/>
    <property type="match status" value="1"/>
</dbReference>
<reference evidence="1 2" key="1">
    <citation type="submission" date="2017-11" db="EMBL/GenBank/DDBJ databases">
        <title>Evolution of Phototrophy in the Chloroflexi Phylum Driven by Horizontal Gene Transfer.</title>
        <authorList>
            <person name="Ward L.M."/>
            <person name="Hemp J."/>
            <person name="Shih P.M."/>
            <person name="Mcglynn S.E."/>
            <person name="Fischer W."/>
        </authorList>
    </citation>
    <scope>NUCLEOTIDE SEQUENCE [LARGE SCALE GENOMIC DNA]</scope>
    <source>
        <strain evidence="1">CP2_2F</strain>
    </source>
</reference>
<sequence length="146" mass="15548">MSDIERSATATWSGTLREGTGYLSTQSGALNEAPYTFVTRFEQAPGTNPEELIAAAEAGCFTMNIAAVLGRKDYKNVHVTTTAVCVLSQVEGGRKITKIKLITRGKADGLDLATFTEVAEDAKKNCIISRALAGVDEFELDAALAE</sequence>
<dbReference type="InterPro" id="IPR052707">
    <property type="entry name" value="OsmC_Ohr_Peroxiredoxin"/>
</dbReference>